<accession>A0AAD7MFT8</accession>
<gene>
    <name evidence="2" type="ORF">B0H16DRAFT_1477778</name>
</gene>
<reference evidence="2" key="1">
    <citation type="submission" date="2023-03" db="EMBL/GenBank/DDBJ databases">
        <title>Massive genome expansion in bonnet fungi (Mycena s.s.) driven by repeated elements and novel gene families across ecological guilds.</title>
        <authorList>
            <consortium name="Lawrence Berkeley National Laboratory"/>
            <person name="Harder C.B."/>
            <person name="Miyauchi S."/>
            <person name="Viragh M."/>
            <person name="Kuo A."/>
            <person name="Thoen E."/>
            <person name="Andreopoulos B."/>
            <person name="Lu D."/>
            <person name="Skrede I."/>
            <person name="Drula E."/>
            <person name="Henrissat B."/>
            <person name="Morin E."/>
            <person name="Kohler A."/>
            <person name="Barry K."/>
            <person name="LaButti K."/>
            <person name="Morin E."/>
            <person name="Salamov A."/>
            <person name="Lipzen A."/>
            <person name="Mereny Z."/>
            <person name="Hegedus B."/>
            <person name="Baldrian P."/>
            <person name="Stursova M."/>
            <person name="Weitz H."/>
            <person name="Taylor A."/>
            <person name="Grigoriev I.V."/>
            <person name="Nagy L.G."/>
            <person name="Martin F."/>
            <person name="Kauserud H."/>
        </authorList>
    </citation>
    <scope>NUCLEOTIDE SEQUENCE</scope>
    <source>
        <strain evidence="2">CBHHK182m</strain>
    </source>
</reference>
<sequence length="184" mass="20066">MAAYGCSTVAPGGLQYLVPQIKLPRVAHAATAQYQSLAATARAPQRHLLGDSQHCSSIRYSFHLHYKVSPPRQSPVEILCCPPLQVHCPTLKPQRHLKSIANLAIVKTAASSFPSAAAIKAFRRQDLPEPTALKTPSPTVVKPSTCRADKTEFYLKFRTHQRSRLRGSRSAAADTASTLGLEQE</sequence>
<evidence type="ECO:0000313" key="2">
    <source>
        <dbReference type="EMBL" id="KAJ7714852.1"/>
    </source>
</evidence>
<evidence type="ECO:0000256" key="1">
    <source>
        <dbReference type="SAM" id="MobiDB-lite"/>
    </source>
</evidence>
<name>A0AAD7MFT8_9AGAR</name>
<dbReference type="AlphaFoldDB" id="A0AAD7MFT8"/>
<proteinExistence type="predicted"/>
<comment type="caution">
    <text evidence="2">The sequence shown here is derived from an EMBL/GenBank/DDBJ whole genome shotgun (WGS) entry which is preliminary data.</text>
</comment>
<dbReference type="Proteomes" id="UP001215598">
    <property type="component" value="Unassembled WGS sequence"/>
</dbReference>
<feature type="compositionally biased region" description="Polar residues" evidence="1">
    <location>
        <begin position="175"/>
        <end position="184"/>
    </location>
</feature>
<keyword evidence="3" id="KW-1185">Reference proteome</keyword>
<evidence type="ECO:0000313" key="3">
    <source>
        <dbReference type="Proteomes" id="UP001215598"/>
    </source>
</evidence>
<feature type="region of interest" description="Disordered" evidence="1">
    <location>
        <begin position="163"/>
        <end position="184"/>
    </location>
</feature>
<organism evidence="2 3">
    <name type="scientific">Mycena metata</name>
    <dbReference type="NCBI Taxonomy" id="1033252"/>
    <lineage>
        <taxon>Eukaryota</taxon>
        <taxon>Fungi</taxon>
        <taxon>Dikarya</taxon>
        <taxon>Basidiomycota</taxon>
        <taxon>Agaricomycotina</taxon>
        <taxon>Agaricomycetes</taxon>
        <taxon>Agaricomycetidae</taxon>
        <taxon>Agaricales</taxon>
        <taxon>Marasmiineae</taxon>
        <taxon>Mycenaceae</taxon>
        <taxon>Mycena</taxon>
    </lineage>
</organism>
<dbReference type="EMBL" id="JARKIB010000318">
    <property type="protein sequence ID" value="KAJ7714852.1"/>
    <property type="molecule type" value="Genomic_DNA"/>
</dbReference>
<protein>
    <submittedName>
        <fullName evidence="2">Uncharacterized protein</fullName>
    </submittedName>
</protein>